<comment type="caution">
    <text evidence="1">The sequence shown here is derived from an EMBL/GenBank/DDBJ whole genome shotgun (WGS) entry which is preliminary data.</text>
</comment>
<dbReference type="SUPFAM" id="SSF51182">
    <property type="entry name" value="RmlC-like cupins"/>
    <property type="match status" value="1"/>
</dbReference>
<proteinExistence type="predicted"/>
<dbReference type="InterPro" id="IPR014710">
    <property type="entry name" value="RmlC-like_jellyroll"/>
</dbReference>
<protein>
    <recommendedName>
        <fullName evidence="3">Cupin</fullName>
    </recommendedName>
</protein>
<dbReference type="Gene3D" id="2.60.120.10">
    <property type="entry name" value="Jelly Rolls"/>
    <property type="match status" value="1"/>
</dbReference>
<name>A0ABR7F374_9FIRM</name>
<organism evidence="1 2">
    <name type="scientific">Eubacterium segne</name>
    <dbReference type="NCBI Taxonomy" id="2763045"/>
    <lineage>
        <taxon>Bacteria</taxon>
        <taxon>Bacillati</taxon>
        <taxon>Bacillota</taxon>
        <taxon>Clostridia</taxon>
        <taxon>Eubacteriales</taxon>
        <taxon>Eubacteriaceae</taxon>
        <taxon>Eubacterium</taxon>
    </lineage>
</organism>
<gene>
    <name evidence="1" type="ORF">H8S00_08750</name>
</gene>
<sequence>MTKDYMFNNNLEISSFNGEGYLPLIDFESWRVAELRYCEELEVDKLKDMQKHNESDEVFILLNGDFTLFLGGQGSEIGKIEAIKLEPLKLYNVKKGTFHTHTPEKNCTVLIVENRNTCDDNSPKVKLTKEQKKVIETLYRDLN</sequence>
<keyword evidence="2" id="KW-1185">Reference proteome</keyword>
<evidence type="ECO:0000313" key="2">
    <source>
        <dbReference type="Proteomes" id="UP000597877"/>
    </source>
</evidence>
<accession>A0ABR7F374</accession>
<dbReference type="EMBL" id="JACOOZ010000005">
    <property type="protein sequence ID" value="MBC5668068.1"/>
    <property type="molecule type" value="Genomic_DNA"/>
</dbReference>
<dbReference type="InterPro" id="IPR011051">
    <property type="entry name" value="RmlC_Cupin_sf"/>
</dbReference>
<dbReference type="Proteomes" id="UP000597877">
    <property type="component" value="Unassembled WGS sequence"/>
</dbReference>
<evidence type="ECO:0000313" key="1">
    <source>
        <dbReference type="EMBL" id="MBC5668068.1"/>
    </source>
</evidence>
<reference evidence="1 2" key="1">
    <citation type="submission" date="2020-08" db="EMBL/GenBank/DDBJ databases">
        <title>Genome public.</title>
        <authorList>
            <person name="Liu C."/>
            <person name="Sun Q."/>
        </authorList>
    </citation>
    <scope>NUCLEOTIDE SEQUENCE [LARGE SCALE GENOMIC DNA]</scope>
    <source>
        <strain evidence="1 2">BX4</strain>
    </source>
</reference>
<evidence type="ECO:0008006" key="3">
    <source>
        <dbReference type="Google" id="ProtNLM"/>
    </source>
</evidence>
<dbReference type="RefSeq" id="WP_021953019.1">
    <property type="nucleotide sequence ID" value="NZ_JACOOZ010000005.1"/>
</dbReference>